<sequence length="145" mass="14555">MTATRLDLDTARRIISGALFAARSRNFKPLTVAVLDAGGALVALEREDGSSPMRPAIAIGKANGAVQMGLGSRALMKRAEQQPFFIQSMNALAGGSLVPVPGGVLLKSADGVVLGAVGVTGDTSDNDEIAALAGAEAAGLHGETG</sequence>
<accession>A0ACD4NJI1</accession>
<name>A0ACD4NJI1_9HYPH</name>
<reference evidence="1" key="1">
    <citation type="submission" date="2022-11" db="EMBL/GenBank/DDBJ databases">
        <title>beta-Carotene-producing bacterium, Jeongeuplla avenae sp. nov., alleviates the salt stress of Arabidopsis seedlings.</title>
        <authorList>
            <person name="Jiang L."/>
            <person name="Lee J."/>
        </authorList>
    </citation>
    <scope>NUCLEOTIDE SEQUENCE</scope>
    <source>
        <strain evidence="1">DY_R2A_6</strain>
    </source>
</reference>
<dbReference type="Proteomes" id="UP001163223">
    <property type="component" value="Chromosome"/>
</dbReference>
<protein>
    <submittedName>
        <fullName evidence="1">Heme-binding protein</fullName>
    </submittedName>
</protein>
<dbReference type="EMBL" id="CP113520">
    <property type="protein sequence ID" value="WAJ26948.1"/>
    <property type="molecule type" value="Genomic_DNA"/>
</dbReference>
<keyword evidence="2" id="KW-1185">Reference proteome</keyword>
<organism evidence="1 2">
    <name type="scientific">Antarcticirhabdus aurantiaca</name>
    <dbReference type="NCBI Taxonomy" id="2606717"/>
    <lineage>
        <taxon>Bacteria</taxon>
        <taxon>Pseudomonadati</taxon>
        <taxon>Pseudomonadota</taxon>
        <taxon>Alphaproteobacteria</taxon>
        <taxon>Hyphomicrobiales</taxon>
        <taxon>Aurantimonadaceae</taxon>
        <taxon>Antarcticirhabdus</taxon>
    </lineage>
</organism>
<proteinExistence type="predicted"/>
<evidence type="ECO:0000313" key="1">
    <source>
        <dbReference type="EMBL" id="WAJ26948.1"/>
    </source>
</evidence>
<gene>
    <name evidence="1" type="ORF">OXU80_19060</name>
</gene>
<evidence type="ECO:0000313" key="2">
    <source>
        <dbReference type="Proteomes" id="UP001163223"/>
    </source>
</evidence>